<reference evidence="1" key="1">
    <citation type="submission" date="2020-06" db="EMBL/GenBank/DDBJ databases">
        <title>Whole Genome Sequence of Halomonas aquamarina MB598.</title>
        <authorList>
            <person name="Pervaiz M."/>
            <person name="Fariq A."/>
            <person name="Yasmin A."/>
            <person name="Welch M."/>
        </authorList>
    </citation>
    <scope>NUCLEOTIDE SEQUENCE</scope>
    <source>
        <strain evidence="1">MB598</strain>
    </source>
</reference>
<proteinExistence type="predicted"/>
<dbReference type="Proteomes" id="UP001319846">
    <property type="component" value="Unassembled WGS sequence"/>
</dbReference>
<keyword evidence="2" id="KW-1185">Reference proteome</keyword>
<evidence type="ECO:0000313" key="1">
    <source>
        <dbReference type="EMBL" id="MBZ5488987.1"/>
    </source>
</evidence>
<evidence type="ECO:0000313" key="2">
    <source>
        <dbReference type="Proteomes" id="UP001319846"/>
    </source>
</evidence>
<comment type="caution">
    <text evidence="1">The sequence shown here is derived from an EMBL/GenBank/DDBJ whole genome shotgun (WGS) entry which is preliminary data.</text>
</comment>
<sequence>MNTLATNSDATLTDSPAGGYQPRMLQIRGRIGRLRYIAYSLSLTLLFFSMAFLTIEVIPRFTEDALLRQIFSIAMLFSTIVMGLMAAVLTIRRLNDLNATGWAVIVALVPMINLIFTLFLVFGPGSKGENRYGRPPVPNGRNVHLALTSMILFSLLMFALFGMYGSAA</sequence>
<organism evidence="1 2">
    <name type="scientific">Vreelandella aquamarina</name>
    <dbReference type="NCBI Taxonomy" id="77097"/>
    <lineage>
        <taxon>Bacteria</taxon>
        <taxon>Pseudomonadati</taxon>
        <taxon>Pseudomonadota</taxon>
        <taxon>Gammaproteobacteria</taxon>
        <taxon>Oceanospirillales</taxon>
        <taxon>Halomonadaceae</taxon>
        <taxon>Vreelandella</taxon>
    </lineage>
</organism>
<accession>A0ACC5VY31</accession>
<dbReference type="EMBL" id="JABYQT010000014">
    <property type="protein sequence ID" value="MBZ5488987.1"/>
    <property type="molecule type" value="Genomic_DNA"/>
</dbReference>
<name>A0ACC5VY31_9GAMM</name>
<gene>
    <name evidence="1" type="ORF">HW452_15795</name>
</gene>
<protein>
    <submittedName>
        <fullName evidence="1">DUF805 domain-containing protein</fullName>
    </submittedName>
</protein>